<sequence length="318" mass="35730">MEKDLYETLKKKDNMVANHGLQIIKHPSYHAYGKQLLSWFDIRVFYVRISNLMVDGYTPENLTLNHIPLDPDTVLEVNGRRCTLHSEGSSCLLRRNRVDKKFEEATFVSTDNIRLSGSVKFEVFDGEDLVLSGALEISNDCNGKIGESKENDIGKWSMSCESLISASNRFLKGKQMVVCDSAPPMIEVYVAGSFSGTPIILTKTLQISLRKKQNRKGRLDSIPECETAESQKDVASGLDRQIAEYRRYKPVNEENYDSSLYWSQTEYMEGEDGALSWFNAGVRVGVGIGLGVCLGVGIGVGLLVRTYQSTTRNFRRRL</sequence>
<comment type="caution">
    <text evidence="1">The sequence shown here is derived from an EMBL/GenBank/DDBJ whole genome shotgun (WGS) entry which is preliminary data.</text>
</comment>
<dbReference type="Proteomes" id="UP001055879">
    <property type="component" value="Linkage Group LG02"/>
</dbReference>
<accession>A0ACB9EJU7</accession>
<protein>
    <submittedName>
        <fullName evidence="1">Uncharacterized protein</fullName>
    </submittedName>
</protein>
<reference evidence="2" key="1">
    <citation type="journal article" date="2022" name="Mol. Ecol. Resour.">
        <title>The genomes of chicory, endive, great burdock and yacon provide insights into Asteraceae palaeo-polyploidization history and plant inulin production.</title>
        <authorList>
            <person name="Fan W."/>
            <person name="Wang S."/>
            <person name="Wang H."/>
            <person name="Wang A."/>
            <person name="Jiang F."/>
            <person name="Liu H."/>
            <person name="Zhao H."/>
            <person name="Xu D."/>
            <person name="Zhang Y."/>
        </authorList>
    </citation>
    <scope>NUCLEOTIDE SEQUENCE [LARGE SCALE GENOMIC DNA]</scope>
    <source>
        <strain evidence="2">cv. Niubang</strain>
    </source>
</reference>
<reference evidence="1 2" key="2">
    <citation type="journal article" date="2022" name="Mol. Ecol. Resour.">
        <title>The genomes of chicory, endive, great burdock and yacon provide insights into Asteraceae paleo-polyploidization history and plant inulin production.</title>
        <authorList>
            <person name="Fan W."/>
            <person name="Wang S."/>
            <person name="Wang H."/>
            <person name="Wang A."/>
            <person name="Jiang F."/>
            <person name="Liu H."/>
            <person name="Zhao H."/>
            <person name="Xu D."/>
            <person name="Zhang Y."/>
        </authorList>
    </citation>
    <scope>NUCLEOTIDE SEQUENCE [LARGE SCALE GENOMIC DNA]</scope>
    <source>
        <strain evidence="2">cv. Niubang</strain>
    </source>
</reference>
<proteinExistence type="predicted"/>
<organism evidence="1 2">
    <name type="scientific">Arctium lappa</name>
    <name type="common">Greater burdock</name>
    <name type="synonym">Lappa major</name>
    <dbReference type="NCBI Taxonomy" id="4217"/>
    <lineage>
        <taxon>Eukaryota</taxon>
        <taxon>Viridiplantae</taxon>
        <taxon>Streptophyta</taxon>
        <taxon>Embryophyta</taxon>
        <taxon>Tracheophyta</taxon>
        <taxon>Spermatophyta</taxon>
        <taxon>Magnoliopsida</taxon>
        <taxon>eudicotyledons</taxon>
        <taxon>Gunneridae</taxon>
        <taxon>Pentapetalae</taxon>
        <taxon>asterids</taxon>
        <taxon>campanulids</taxon>
        <taxon>Asterales</taxon>
        <taxon>Asteraceae</taxon>
        <taxon>Carduoideae</taxon>
        <taxon>Cardueae</taxon>
        <taxon>Arctiinae</taxon>
        <taxon>Arctium</taxon>
    </lineage>
</organism>
<keyword evidence="2" id="KW-1185">Reference proteome</keyword>
<gene>
    <name evidence="1" type="ORF">L6452_06687</name>
</gene>
<evidence type="ECO:0000313" key="2">
    <source>
        <dbReference type="Proteomes" id="UP001055879"/>
    </source>
</evidence>
<dbReference type="EMBL" id="CM042048">
    <property type="protein sequence ID" value="KAI3759112.1"/>
    <property type="molecule type" value="Genomic_DNA"/>
</dbReference>
<evidence type="ECO:0000313" key="1">
    <source>
        <dbReference type="EMBL" id="KAI3759112.1"/>
    </source>
</evidence>
<name>A0ACB9EJU7_ARCLA</name>